<dbReference type="InterPro" id="IPR020805">
    <property type="entry name" value="Cell_div_FtsZ_CS"/>
</dbReference>
<evidence type="ECO:0000313" key="17">
    <source>
        <dbReference type="Proteomes" id="UP000183039"/>
    </source>
</evidence>
<evidence type="ECO:0000313" key="14">
    <source>
        <dbReference type="EMBL" id="ALS03135.1"/>
    </source>
</evidence>
<organism evidence="15 17">
    <name type="scientific">Enterococcus silesiacus</name>
    <dbReference type="NCBI Taxonomy" id="332949"/>
    <lineage>
        <taxon>Bacteria</taxon>
        <taxon>Bacillati</taxon>
        <taxon>Bacillota</taxon>
        <taxon>Bacilli</taxon>
        <taxon>Lactobacillales</taxon>
        <taxon>Enterococcaceae</taxon>
        <taxon>Enterococcus</taxon>
    </lineage>
</organism>
<keyword evidence="5 8" id="KW-0342">GTP-binding</keyword>
<dbReference type="PRINTS" id="PR00423">
    <property type="entry name" value="CELLDVISFTSZ"/>
</dbReference>
<protein>
    <recommendedName>
        <fullName evidence="8 9">Cell division protein FtsZ</fullName>
    </recommendedName>
</protein>
<proteinExistence type="inferred from homology"/>
<dbReference type="AlphaFoldDB" id="A0A0S3KFS4"/>
<keyword evidence="7 8" id="KW-0131">Cell cycle</keyword>
<dbReference type="GO" id="GO:0051258">
    <property type="term" value="P:protein polymerization"/>
    <property type="evidence" value="ECO:0007669"/>
    <property type="project" value="UniProtKB-UniRule"/>
</dbReference>
<evidence type="ECO:0000259" key="12">
    <source>
        <dbReference type="SMART" id="SM00864"/>
    </source>
</evidence>
<dbReference type="HAMAP" id="MF_00909">
    <property type="entry name" value="FtsZ"/>
    <property type="match status" value="1"/>
</dbReference>
<dbReference type="SUPFAM" id="SSF55307">
    <property type="entry name" value="Tubulin C-terminal domain-like"/>
    <property type="match status" value="1"/>
</dbReference>
<comment type="subunit">
    <text evidence="8">Homodimer. Polymerizes to form a dynamic ring structure in a strictly GTP-dependent manner. Interacts directly with several other division proteins.</text>
</comment>
<dbReference type="GO" id="GO:0003924">
    <property type="term" value="F:GTPase activity"/>
    <property type="evidence" value="ECO:0007669"/>
    <property type="project" value="UniProtKB-UniRule"/>
</dbReference>
<reference evidence="14 16" key="2">
    <citation type="submission" date="2015-12" db="EMBL/GenBank/DDBJ databases">
        <authorList>
            <person name="Lauer A."/>
            <person name="Humrighouse B."/>
            <person name="Loparev V."/>
            <person name="Shewmaker P.L."/>
            <person name="Whitney A.M."/>
            <person name="McLaughlin R.W."/>
        </authorList>
    </citation>
    <scope>NUCLEOTIDE SEQUENCE [LARGE SCALE GENOMIC DNA]</scope>
    <source>
        <strain evidence="14 16">LMG 23085</strain>
    </source>
</reference>
<dbReference type="Pfam" id="PF12327">
    <property type="entry name" value="FtsZ_C"/>
    <property type="match status" value="1"/>
</dbReference>
<keyword evidence="16" id="KW-1185">Reference proteome</keyword>
<dbReference type="GO" id="GO:0005737">
    <property type="term" value="C:cytoplasm"/>
    <property type="evidence" value="ECO:0007669"/>
    <property type="project" value="UniProtKB-SubCell"/>
</dbReference>
<dbReference type="Gene3D" id="3.40.50.1440">
    <property type="entry name" value="Tubulin/FtsZ, GTPase domain"/>
    <property type="match status" value="1"/>
</dbReference>
<keyword evidence="3 8" id="KW-0132">Cell division</keyword>
<dbReference type="NCBIfam" id="TIGR00065">
    <property type="entry name" value="ftsZ"/>
    <property type="match status" value="1"/>
</dbReference>
<dbReference type="Proteomes" id="UP000183039">
    <property type="component" value="Unassembled WGS sequence"/>
</dbReference>
<dbReference type="Gene3D" id="3.30.1330.20">
    <property type="entry name" value="Tubulin/FtsZ, C-terminal domain"/>
    <property type="match status" value="1"/>
</dbReference>
<keyword evidence="6 8" id="KW-0717">Septation</keyword>
<dbReference type="InterPro" id="IPR045061">
    <property type="entry name" value="FtsZ/CetZ"/>
</dbReference>
<evidence type="ECO:0000256" key="9">
    <source>
        <dbReference type="NCBIfam" id="TIGR00065"/>
    </source>
</evidence>
<dbReference type="KEGG" id="ess:ATZ33_17660"/>
<dbReference type="EMBL" id="JXLC01000003">
    <property type="protein sequence ID" value="OJG93087.1"/>
    <property type="molecule type" value="Genomic_DNA"/>
</dbReference>
<dbReference type="InterPro" id="IPR018316">
    <property type="entry name" value="Tubulin/FtsZ_2-layer-sand-dom"/>
</dbReference>
<feature type="binding site" evidence="8">
    <location>
        <position position="188"/>
    </location>
    <ligand>
        <name>GTP</name>
        <dbReference type="ChEBI" id="CHEBI:37565"/>
    </ligand>
</feature>
<dbReference type="EMBL" id="CP013614">
    <property type="protein sequence ID" value="ALS03135.1"/>
    <property type="molecule type" value="Genomic_DNA"/>
</dbReference>
<dbReference type="PANTHER" id="PTHR30314">
    <property type="entry name" value="CELL DIVISION PROTEIN FTSZ-RELATED"/>
    <property type="match status" value="1"/>
</dbReference>
<dbReference type="Pfam" id="PF00091">
    <property type="entry name" value="Tubulin"/>
    <property type="match status" value="1"/>
</dbReference>
<gene>
    <name evidence="8" type="primary">ftsZ</name>
    <name evidence="14" type="ORF">ATZ33_17660</name>
    <name evidence="15" type="ORF">RV15_GL002221</name>
</gene>
<evidence type="ECO:0000256" key="8">
    <source>
        <dbReference type="HAMAP-Rule" id="MF_00909"/>
    </source>
</evidence>
<evidence type="ECO:0000256" key="7">
    <source>
        <dbReference type="ARBA" id="ARBA00023306"/>
    </source>
</evidence>
<dbReference type="InterPro" id="IPR000158">
    <property type="entry name" value="Cell_div_FtsZ"/>
</dbReference>
<accession>A0A0S3KFS4</accession>
<dbReference type="InterPro" id="IPR024757">
    <property type="entry name" value="FtsZ_C"/>
</dbReference>
<dbReference type="FunFam" id="3.40.50.1440:FF:000023">
    <property type="entry name" value="Cell division protein FtsZ"/>
    <property type="match status" value="1"/>
</dbReference>
<evidence type="ECO:0000313" key="16">
    <source>
        <dbReference type="Proteomes" id="UP000065511"/>
    </source>
</evidence>
<dbReference type="GO" id="GO:0000917">
    <property type="term" value="P:division septum assembly"/>
    <property type="evidence" value="ECO:0007669"/>
    <property type="project" value="UniProtKB-KW"/>
</dbReference>
<dbReference type="InterPro" id="IPR003008">
    <property type="entry name" value="Tubulin_FtsZ_GTPase"/>
</dbReference>
<dbReference type="PROSITE" id="PS01135">
    <property type="entry name" value="FTSZ_2"/>
    <property type="match status" value="1"/>
</dbReference>
<dbReference type="SMART" id="SM00865">
    <property type="entry name" value="Tubulin_C"/>
    <property type="match status" value="1"/>
</dbReference>
<dbReference type="GO" id="GO:0043093">
    <property type="term" value="P:FtsZ-dependent cytokinesis"/>
    <property type="evidence" value="ECO:0007669"/>
    <property type="project" value="UniProtKB-UniRule"/>
</dbReference>
<sequence length="416" mass="44664">MEFSLDNNINNGAVIKVIGVGGGGGNAVNRMIDENVKGVEFIAANTDVQALKNSKAETVIQLGPKYTRGLGAGSQPEVGQKSAEESEQVLSDALQGADMIFITAGMGGGTGTGAAPVVAKIAKELGALTVGVVTRPFSFEGPKRGRFAAEGIALLKENVDTLLIISNNRLLEVVDKKTPMLEAFREADNVLRQGVQGISDLITAPGYVNLDFADVKTVMENQGTALMGIGVASGEDRVIEATKKAISSPLLETSIDGAEQVLLNITGGLDMTLFEAQDASDIVTSAATGDVNIILGTSINEDLGDEIRVTVIATGIDPSKKDRKPARQNRPTQIQTVQQAPVLDMEQSKPSQPQPQEETSAFGDWDIRREQNVRPKVEDTTFENVEKKDFETFHREEPSQNNDDELNTPPFFRRKR</sequence>
<dbReference type="PROSITE" id="PS01134">
    <property type="entry name" value="FTSZ_1"/>
    <property type="match status" value="1"/>
</dbReference>
<dbReference type="InterPro" id="IPR008280">
    <property type="entry name" value="Tub_FtsZ_C"/>
</dbReference>
<dbReference type="InterPro" id="IPR036525">
    <property type="entry name" value="Tubulin/FtsZ_GTPase_sf"/>
</dbReference>
<evidence type="ECO:0000256" key="11">
    <source>
        <dbReference type="SAM" id="MobiDB-lite"/>
    </source>
</evidence>
<feature type="region of interest" description="Disordered" evidence="11">
    <location>
        <begin position="318"/>
        <end position="416"/>
    </location>
</feature>
<feature type="compositionally biased region" description="Basic and acidic residues" evidence="11">
    <location>
        <begin position="365"/>
        <end position="398"/>
    </location>
</feature>
<evidence type="ECO:0000256" key="4">
    <source>
        <dbReference type="ARBA" id="ARBA00022741"/>
    </source>
</evidence>
<feature type="domain" description="Tubulin/FtsZ GTPase" evidence="12">
    <location>
        <begin position="14"/>
        <end position="206"/>
    </location>
</feature>
<dbReference type="CDD" id="cd02201">
    <property type="entry name" value="FtsZ_type1"/>
    <property type="match status" value="1"/>
</dbReference>
<comment type="subcellular location">
    <subcellularLocation>
        <location evidence="8">Cytoplasm</location>
    </subcellularLocation>
    <text evidence="8">Assembles at midcell at the inner surface of the cytoplasmic membrane.</text>
</comment>
<comment type="similarity">
    <text evidence="1 8 10">Belongs to the FtsZ family.</text>
</comment>
<dbReference type="PANTHER" id="PTHR30314:SF3">
    <property type="entry name" value="MITOCHONDRIAL DIVISION PROTEIN FSZA"/>
    <property type="match status" value="1"/>
</dbReference>
<dbReference type="RefSeq" id="WP_071876637.1">
    <property type="nucleotide sequence ID" value="NZ_JXLC01000003.1"/>
</dbReference>
<evidence type="ECO:0000259" key="13">
    <source>
        <dbReference type="SMART" id="SM00865"/>
    </source>
</evidence>
<comment type="function">
    <text evidence="8 10">Essential cell division protein that forms a contractile ring structure (Z ring) at the future cell division site. The regulation of the ring assembly controls the timing and the location of cell division. One of the functions of the FtsZ ring is to recruit other cell division proteins to the septum to produce a new cell wall between the dividing cells. Binds GTP and shows GTPase activity.</text>
</comment>
<evidence type="ECO:0000256" key="10">
    <source>
        <dbReference type="RuleBase" id="RU000631"/>
    </source>
</evidence>
<dbReference type="InterPro" id="IPR037103">
    <property type="entry name" value="Tubulin/FtsZ-like_C"/>
</dbReference>
<feature type="binding site" evidence="8">
    <location>
        <begin position="109"/>
        <end position="111"/>
    </location>
    <ligand>
        <name>GTP</name>
        <dbReference type="ChEBI" id="CHEBI:37565"/>
    </ligand>
</feature>
<dbReference type="GO" id="GO:0032153">
    <property type="term" value="C:cell division site"/>
    <property type="evidence" value="ECO:0007669"/>
    <property type="project" value="UniProtKB-UniRule"/>
</dbReference>
<dbReference type="SUPFAM" id="SSF52490">
    <property type="entry name" value="Tubulin nucleotide-binding domain-like"/>
    <property type="match status" value="1"/>
</dbReference>
<evidence type="ECO:0000313" key="15">
    <source>
        <dbReference type="EMBL" id="OJG93087.1"/>
    </source>
</evidence>
<evidence type="ECO:0000256" key="3">
    <source>
        <dbReference type="ARBA" id="ARBA00022618"/>
    </source>
</evidence>
<dbReference type="Proteomes" id="UP000065511">
    <property type="component" value="Chromosome"/>
</dbReference>
<keyword evidence="2 8" id="KW-0963">Cytoplasm</keyword>
<feature type="compositionally biased region" description="Polar residues" evidence="11">
    <location>
        <begin position="329"/>
        <end position="339"/>
    </location>
</feature>
<evidence type="ECO:0000256" key="6">
    <source>
        <dbReference type="ARBA" id="ARBA00023210"/>
    </source>
</evidence>
<dbReference type="SMART" id="SM00864">
    <property type="entry name" value="Tubulin"/>
    <property type="match status" value="1"/>
</dbReference>
<keyword evidence="4 8" id="KW-0547">Nucleotide-binding</keyword>
<feature type="domain" description="Tubulin/FtsZ 2-layer sandwich" evidence="13">
    <location>
        <begin position="208"/>
        <end position="325"/>
    </location>
</feature>
<reference evidence="15 17" key="1">
    <citation type="submission" date="2014-12" db="EMBL/GenBank/DDBJ databases">
        <title>Draft genome sequences of 29 type strains of Enterococci.</title>
        <authorList>
            <person name="Zhong Z."/>
            <person name="Sun Z."/>
            <person name="Liu W."/>
            <person name="Zhang W."/>
            <person name="Zhang H."/>
        </authorList>
    </citation>
    <scope>NUCLEOTIDE SEQUENCE [LARGE SCALE GENOMIC DNA]</scope>
    <source>
        <strain evidence="15 17">DSM 22801</strain>
    </source>
</reference>
<dbReference type="GO" id="GO:0005525">
    <property type="term" value="F:GTP binding"/>
    <property type="evidence" value="ECO:0007669"/>
    <property type="project" value="UniProtKB-UniRule"/>
</dbReference>
<feature type="binding site" evidence="8">
    <location>
        <begin position="22"/>
        <end position="26"/>
    </location>
    <ligand>
        <name>GTP</name>
        <dbReference type="ChEBI" id="CHEBI:37565"/>
    </ligand>
</feature>
<evidence type="ECO:0000256" key="1">
    <source>
        <dbReference type="ARBA" id="ARBA00009690"/>
    </source>
</evidence>
<evidence type="ECO:0000256" key="2">
    <source>
        <dbReference type="ARBA" id="ARBA00022490"/>
    </source>
</evidence>
<dbReference type="OrthoDB" id="9813375at2"/>
<feature type="compositionally biased region" description="Low complexity" evidence="11">
    <location>
        <begin position="348"/>
        <end position="360"/>
    </location>
</feature>
<feature type="binding site" evidence="8">
    <location>
        <position position="140"/>
    </location>
    <ligand>
        <name>GTP</name>
        <dbReference type="ChEBI" id="CHEBI:37565"/>
    </ligand>
</feature>
<feature type="binding site" evidence="8">
    <location>
        <position position="144"/>
    </location>
    <ligand>
        <name>GTP</name>
        <dbReference type="ChEBI" id="CHEBI:37565"/>
    </ligand>
</feature>
<name>A0A0S3KFS4_9ENTE</name>
<evidence type="ECO:0000256" key="5">
    <source>
        <dbReference type="ARBA" id="ARBA00023134"/>
    </source>
</evidence>